<sequence>MKISLAMIAKNEEEVLTECINSVKDIVDEVVLVDTGSEDNTMSIAKEMGVKLYEFKWQDDFSLARNFAAEKCSGDWILVLDADEIVEFGSRETLIEFATNNPNSIGKIEIYSKFMDGNEINFSKEYVSRFYPKGILYKGGIHEQLETNRCRINMEFKVNHSGYFKRDKSERNLRLLLKESENNPTDHYILYQIARTLHVAKRYLEADEYFEKYYKLTKGEYAYTRNFITLYIYNTLNTEKFSVGLSIIEEYREKYFNNTDFNFACGIFYMNLILSDVSSYGQHLYLIEKSYLRCLEIGEDLEDTVVGLGTFKAAYNLGVYYETTGDIDNALYYYNLSATYGYRLAIERIDNIDV</sequence>
<dbReference type="SUPFAM" id="SSF53448">
    <property type="entry name" value="Nucleotide-diphospho-sugar transferases"/>
    <property type="match status" value="1"/>
</dbReference>
<organism evidence="2 3">
    <name type="scientific">Clostridium subterminale</name>
    <dbReference type="NCBI Taxonomy" id="1550"/>
    <lineage>
        <taxon>Bacteria</taxon>
        <taxon>Bacillati</taxon>
        <taxon>Bacillota</taxon>
        <taxon>Clostridia</taxon>
        <taxon>Eubacteriales</taxon>
        <taxon>Clostridiaceae</taxon>
        <taxon>Clostridium</taxon>
    </lineage>
</organism>
<dbReference type="Gene3D" id="3.90.550.10">
    <property type="entry name" value="Spore Coat Polysaccharide Biosynthesis Protein SpsA, Chain A"/>
    <property type="match status" value="1"/>
</dbReference>
<dbReference type="InterPro" id="IPR029044">
    <property type="entry name" value="Nucleotide-diphossugar_trans"/>
</dbReference>
<comment type="caution">
    <text evidence="2">The sequence shown here is derived from an EMBL/GenBank/DDBJ whole genome shotgun (WGS) entry which is preliminary data.</text>
</comment>
<dbReference type="InterPro" id="IPR001173">
    <property type="entry name" value="Glyco_trans_2-like"/>
</dbReference>
<gene>
    <name evidence="2" type="ORF">GCM10008908_07150</name>
</gene>
<evidence type="ECO:0000313" key="3">
    <source>
        <dbReference type="Proteomes" id="UP001501047"/>
    </source>
</evidence>
<dbReference type="CDD" id="cd02511">
    <property type="entry name" value="Beta4Glucosyltransferase"/>
    <property type="match status" value="1"/>
</dbReference>
<dbReference type="Pfam" id="PF00535">
    <property type="entry name" value="Glycos_transf_2"/>
    <property type="match status" value="1"/>
</dbReference>
<dbReference type="SUPFAM" id="SSF81901">
    <property type="entry name" value="HCP-like"/>
    <property type="match status" value="1"/>
</dbReference>
<accession>A0ABP3VTL4</accession>
<reference evidence="3" key="1">
    <citation type="journal article" date="2019" name="Int. J. Syst. Evol. Microbiol.">
        <title>The Global Catalogue of Microorganisms (GCM) 10K type strain sequencing project: providing services to taxonomists for standard genome sequencing and annotation.</title>
        <authorList>
            <consortium name="The Broad Institute Genomics Platform"/>
            <consortium name="The Broad Institute Genome Sequencing Center for Infectious Disease"/>
            <person name="Wu L."/>
            <person name="Ma J."/>
        </authorList>
    </citation>
    <scope>NUCLEOTIDE SEQUENCE [LARGE SCALE GENOMIC DNA]</scope>
    <source>
        <strain evidence="3">JCM 1417</strain>
    </source>
</reference>
<dbReference type="Proteomes" id="UP001501047">
    <property type="component" value="Unassembled WGS sequence"/>
</dbReference>
<protein>
    <recommendedName>
        <fullName evidence="1">Glycosyltransferase 2-like domain-containing protein</fullName>
    </recommendedName>
</protein>
<name>A0ABP3VTL4_CLOSU</name>
<dbReference type="Gene3D" id="1.25.40.10">
    <property type="entry name" value="Tetratricopeptide repeat domain"/>
    <property type="match status" value="1"/>
</dbReference>
<dbReference type="EMBL" id="BAAACI010000001">
    <property type="protein sequence ID" value="GAA0767733.1"/>
    <property type="molecule type" value="Genomic_DNA"/>
</dbReference>
<dbReference type="InterPro" id="IPR011990">
    <property type="entry name" value="TPR-like_helical_dom_sf"/>
</dbReference>
<evidence type="ECO:0000313" key="2">
    <source>
        <dbReference type="EMBL" id="GAA0767733.1"/>
    </source>
</evidence>
<dbReference type="RefSeq" id="WP_343823694.1">
    <property type="nucleotide sequence ID" value="NZ_BAAACI010000001.1"/>
</dbReference>
<dbReference type="PANTHER" id="PTHR43630:SF2">
    <property type="entry name" value="GLYCOSYLTRANSFERASE"/>
    <property type="match status" value="1"/>
</dbReference>
<proteinExistence type="predicted"/>
<dbReference type="PANTHER" id="PTHR43630">
    <property type="entry name" value="POLY-BETA-1,6-N-ACETYL-D-GLUCOSAMINE SYNTHASE"/>
    <property type="match status" value="1"/>
</dbReference>
<evidence type="ECO:0000259" key="1">
    <source>
        <dbReference type="Pfam" id="PF00535"/>
    </source>
</evidence>
<keyword evidence="3" id="KW-1185">Reference proteome</keyword>
<feature type="domain" description="Glycosyltransferase 2-like" evidence="1">
    <location>
        <begin position="4"/>
        <end position="160"/>
    </location>
</feature>